<feature type="region of interest" description="Disordered" evidence="1">
    <location>
        <begin position="73"/>
        <end position="111"/>
    </location>
</feature>
<comment type="caution">
    <text evidence="2">The sequence shown here is derived from an EMBL/GenBank/DDBJ whole genome shotgun (WGS) entry which is preliminary data.</text>
</comment>
<reference evidence="2" key="2">
    <citation type="submission" date="2021-12" db="EMBL/GenBank/DDBJ databases">
        <title>Resequencing data analysis of finger millet.</title>
        <authorList>
            <person name="Hatakeyama M."/>
            <person name="Aluri S."/>
            <person name="Balachadran M.T."/>
            <person name="Sivarajan S.R."/>
            <person name="Poveda L."/>
            <person name="Shimizu-Inatsugi R."/>
            <person name="Schlapbach R."/>
            <person name="Sreeman S.M."/>
            <person name="Shimizu K.K."/>
        </authorList>
    </citation>
    <scope>NUCLEOTIDE SEQUENCE</scope>
</reference>
<organism evidence="2 3">
    <name type="scientific">Eleusine coracana subsp. coracana</name>
    <dbReference type="NCBI Taxonomy" id="191504"/>
    <lineage>
        <taxon>Eukaryota</taxon>
        <taxon>Viridiplantae</taxon>
        <taxon>Streptophyta</taxon>
        <taxon>Embryophyta</taxon>
        <taxon>Tracheophyta</taxon>
        <taxon>Spermatophyta</taxon>
        <taxon>Magnoliopsida</taxon>
        <taxon>Liliopsida</taxon>
        <taxon>Poales</taxon>
        <taxon>Poaceae</taxon>
        <taxon>PACMAD clade</taxon>
        <taxon>Chloridoideae</taxon>
        <taxon>Cynodonteae</taxon>
        <taxon>Eleusininae</taxon>
        <taxon>Eleusine</taxon>
    </lineage>
</organism>
<sequence length="138" mass="14493">MPLLPSPTTQRCHLLPPAPTAQRRQLLPPSSPLSRRRWSPWIRLSLTPTLSPICARTAGQRGGIVPVGAVPMSSATGRSYAMPRSTPMDQVSGDLATHSGGASSPNSPPCLGWVPAAISPAEGSLLDAPTALRRSPHH</sequence>
<accession>A0AAV5ESE2</accession>
<dbReference type="AlphaFoldDB" id="A0AAV5ESE2"/>
<gene>
    <name evidence="2" type="primary">gb13159</name>
    <name evidence="2" type="ORF">PR202_gb13159</name>
</gene>
<proteinExistence type="predicted"/>
<reference evidence="2" key="1">
    <citation type="journal article" date="2018" name="DNA Res.">
        <title>Multiple hybrid de novo genome assembly of finger millet, an orphan allotetraploid crop.</title>
        <authorList>
            <person name="Hatakeyama M."/>
            <person name="Aluri S."/>
            <person name="Balachadran M.T."/>
            <person name="Sivarajan S.R."/>
            <person name="Patrignani A."/>
            <person name="Gruter S."/>
            <person name="Poveda L."/>
            <person name="Shimizu-Inatsugi R."/>
            <person name="Baeten J."/>
            <person name="Francoijs K.J."/>
            <person name="Nataraja K.N."/>
            <person name="Reddy Y.A.N."/>
            <person name="Phadnis S."/>
            <person name="Ravikumar R.L."/>
            <person name="Schlapbach R."/>
            <person name="Sreeman S.M."/>
            <person name="Shimizu K.K."/>
        </authorList>
    </citation>
    <scope>NUCLEOTIDE SEQUENCE</scope>
</reference>
<feature type="region of interest" description="Disordered" evidence="1">
    <location>
        <begin position="1"/>
        <end position="34"/>
    </location>
</feature>
<name>A0AAV5ESE2_ELECO</name>
<evidence type="ECO:0000313" key="2">
    <source>
        <dbReference type="EMBL" id="GJN25343.1"/>
    </source>
</evidence>
<feature type="compositionally biased region" description="Polar residues" evidence="1">
    <location>
        <begin position="1"/>
        <end position="11"/>
    </location>
</feature>
<dbReference type="EMBL" id="BQKI01000078">
    <property type="protein sequence ID" value="GJN25343.1"/>
    <property type="molecule type" value="Genomic_DNA"/>
</dbReference>
<evidence type="ECO:0000313" key="3">
    <source>
        <dbReference type="Proteomes" id="UP001054889"/>
    </source>
</evidence>
<keyword evidence="3" id="KW-1185">Reference proteome</keyword>
<protein>
    <submittedName>
        <fullName evidence="2">Uncharacterized protein</fullName>
    </submittedName>
</protein>
<evidence type="ECO:0000256" key="1">
    <source>
        <dbReference type="SAM" id="MobiDB-lite"/>
    </source>
</evidence>
<dbReference type="Proteomes" id="UP001054889">
    <property type="component" value="Unassembled WGS sequence"/>
</dbReference>